<dbReference type="EnsemblPlants" id="Kaladp0023s0020.1.v1.1">
    <property type="protein sequence ID" value="Kaladp0023s0020.1.v1.1"/>
    <property type="gene ID" value="Kaladp0023s0020.v1.1"/>
</dbReference>
<comment type="similarity">
    <text evidence="1">Belongs to the IST1 family.</text>
</comment>
<accession>A0A7N0ZS60</accession>
<evidence type="ECO:0000313" key="2">
    <source>
        <dbReference type="EnsemblPlants" id="Kaladp0023s0020.1.v1.1"/>
    </source>
</evidence>
<dbReference type="PANTHER" id="PTHR12161:SF14">
    <property type="entry name" value="REGULATOR OF VPS4 ACTIVITY IN THE MVB PATHWAY PROTEIN"/>
    <property type="match status" value="1"/>
</dbReference>
<dbReference type="Gramene" id="Kaladp0023s0020.1.v1.1">
    <property type="protein sequence ID" value="Kaladp0023s0020.1.v1.1"/>
    <property type="gene ID" value="Kaladp0023s0020.v1.1"/>
</dbReference>
<dbReference type="Pfam" id="PF03398">
    <property type="entry name" value="Ist1"/>
    <property type="match status" value="1"/>
</dbReference>
<dbReference type="FunFam" id="1.20.1260.60:FF:000002">
    <property type="entry name" value="Vacuolar protein sorting-associated protein IST1"/>
    <property type="match status" value="1"/>
</dbReference>
<dbReference type="InterPro" id="IPR005061">
    <property type="entry name" value="Ist1"/>
</dbReference>
<dbReference type="PANTHER" id="PTHR12161">
    <property type="entry name" value="IST1 FAMILY MEMBER"/>
    <property type="match status" value="1"/>
</dbReference>
<proteinExistence type="inferred from homology"/>
<dbReference type="Gene3D" id="1.20.1260.60">
    <property type="entry name" value="Vacuolar protein sorting-associated protein Ist1"/>
    <property type="match status" value="1"/>
</dbReference>
<dbReference type="Proteomes" id="UP000594263">
    <property type="component" value="Unplaced"/>
</dbReference>
<evidence type="ECO:0000313" key="3">
    <source>
        <dbReference type="Proteomes" id="UP000594263"/>
    </source>
</evidence>
<dbReference type="InterPro" id="IPR042277">
    <property type="entry name" value="IST1-like"/>
</dbReference>
<dbReference type="AlphaFoldDB" id="A0A7N0ZS60"/>
<name>A0A7N0ZS60_KALFE</name>
<dbReference type="GO" id="GO:0015031">
    <property type="term" value="P:protein transport"/>
    <property type="evidence" value="ECO:0007669"/>
    <property type="project" value="InterPro"/>
</dbReference>
<dbReference type="OMA" id="QNSSKCP"/>
<evidence type="ECO:0000256" key="1">
    <source>
        <dbReference type="ARBA" id="ARBA00005536"/>
    </source>
</evidence>
<organism evidence="2 3">
    <name type="scientific">Kalanchoe fedtschenkoi</name>
    <name type="common">Lavender scallops</name>
    <name type="synonym">South American air plant</name>
    <dbReference type="NCBI Taxonomy" id="63787"/>
    <lineage>
        <taxon>Eukaryota</taxon>
        <taxon>Viridiplantae</taxon>
        <taxon>Streptophyta</taxon>
        <taxon>Embryophyta</taxon>
        <taxon>Tracheophyta</taxon>
        <taxon>Spermatophyta</taxon>
        <taxon>Magnoliopsida</taxon>
        <taxon>eudicotyledons</taxon>
        <taxon>Gunneridae</taxon>
        <taxon>Pentapetalae</taxon>
        <taxon>Saxifragales</taxon>
        <taxon>Crassulaceae</taxon>
        <taxon>Kalanchoe</taxon>
    </lineage>
</organism>
<evidence type="ECO:0008006" key="4">
    <source>
        <dbReference type="Google" id="ProtNLM"/>
    </source>
</evidence>
<protein>
    <recommendedName>
        <fullName evidence="4">IST1-like protein</fullName>
    </recommendedName>
</protein>
<keyword evidence="3" id="KW-1185">Reference proteome</keyword>
<reference evidence="2" key="1">
    <citation type="submission" date="2021-01" db="UniProtKB">
        <authorList>
            <consortium name="EnsemblPlants"/>
        </authorList>
    </citation>
    <scope>IDENTIFICATION</scope>
</reference>
<sequence length="250" mass="28282">MLDDLLGRGFSSKAKSLLKVTKTRIEAVRKKRNATQKFLKKDIADLLANGLDMNAFGRAEGLVNELMISSCYDFVEHCCDCVLKNLSALQKKKRECLEECKVAVASLMFAAARFSDLPELRDLRQIFQGRYGNALKLHINQKFVKNLSPNPASTENKLQLMQDIASQYSVVWNAKAFEQRMSNSHVSAPKEHLDYGSFCGSENGIHTASNYKKESGNCQNKVNNISLRETRYLRVIINNLVYKYSLLAPF</sequence>